<proteinExistence type="predicted"/>
<protein>
    <recommendedName>
        <fullName evidence="4">FtsX-like permease family protein</fullName>
    </recommendedName>
</protein>
<organism evidence="2 3">
    <name type="scientific">Arachidicoccus rhizosphaerae</name>
    <dbReference type="NCBI Taxonomy" id="551991"/>
    <lineage>
        <taxon>Bacteria</taxon>
        <taxon>Pseudomonadati</taxon>
        <taxon>Bacteroidota</taxon>
        <taxon>Chitinophagia</taxon>
        <taxon>Chitinophagales</taxon>
        <taxon>Chitinophagaceae</taxon>
        <taxon>Arachidicoccus</taxon>
    </lineage>
</organism>
<evidence type="ECO:0000313" key="3">
    <source>
        <dbReference type="Proteomes" id="UP000199041"/>
    </source>
</evidence>
<gene>
    <name evidence="2" type="ORF">SAMN05192529_1294</name>
</gene>
<dbReference type="RefSeq" id="WP_091400853.1">
    <property type="nucleotide sequence ID" value="NZ_FNQY01000029.1"/>
</dbReference>
<dbReference type="AlphaFoldDB" id="A0A1H4C8N4"/>
<name>A0A1H4C8N4_9BACT</name>
<dbReference type="OrthoDB" id="1011751at2"/>
<reference evidence="2 3" key="1">
    <citation type="submission" date="2016-10" db="EMBL/GenBank/DDBJ databases">
        <authorList>
            <person name="de Groot N.N."/>
        </authorList>
    </citation>
    <scope>NUCLEOTIDE SEQUENCE [LARGE SCALE GENOMIC DNA]</scope>
    <source>
        <strain evidence="2 3">Vu-144</strain>
    </source>
</reference>
<feature type="transmembrane region" description="Helical" evidence="1">
    <location>
        <begin position="20"/>
        <end position="39"/>
    </location>
</feature>
<evidence type="ECO:0000313" key="2">
    <source>
        <dbReference type="EMBL" id="SEA56785.1"/>
    </source>
</evidence>
<sequence>MLNILLKKIIKKGAGRVRYVLAMVGLTVALLLILAAIQLQANYQQLLHGNNAQDSIANFLVINKEVTAQNAGNTNLTDEDIADLKKQPFIQGVGVVTPSRFKVAASGGSALPFYTDMFFESVPDQFLDISDKDWKWDDNSQYIPIVIPNQFLDMYNFGFAKSQNLPQLSHDLVKSIPIQIDIQTPQGQKSFLAKVAGFSDRISSILVPQAFMEWANQNFATQPPKGASRVIIRTDDPSNPALIAYLDSHHLSTDMEKTRFSKYRQIVGFVVQVSGFTGLAMFLFALLIFSLFIELTIASCREEIRLLVTLGAAPGQLSRFLMKTFYPSNIIIAAVVLIVLSVLQWLLSGVLAHESMVISPFISIYTISGAVIVLLILWWVHIRTIKRQIAGT</sequence>
<keyword evidence="3" id="KW-1185">Reference proteome</keyword>
<keyword evidence="1" id="KW-1133">Transmembrane helix</keyword>
<dbReference type="Proteomes" id="UP000199041">
    <property type="component" value="Unassembled WGS sequence"/>
</dbReference>
<feature type="transmembrane region" description="Helical" evidence="1">
    <location>
        <begin position="325"/>
        <end position="346"/>
    </location>
</feature>
<accession>A0A1H4C8N4</accession>
<evidence type="ECO:0008006" key="4">
    <source>
        <dbReference type="Google" id="ProtNLM"/>
    </source>
</evidence>
<feature type="transmembrane region" description="Helical" evidence="1">
    <location>
        <begin position="358"/>
        <end position="380"/>
    </location>
</feature>
<keyword evidence="1" id="KW-0472">Membrane</keyword>
<keyword evidence="1" id="KW-0812">Transmembrane</keyword>
<feature type="transmembrane region" description="Helical" evidence="1">
    <location>
        <begin position="266"/>
        <end position="293"/>
    </location>
</feature>
<evidence type="ECO:0000256" key="1">
    <source>
        <dbReference type="SAM" id="Phobius"/>
    </source>
</evidence>
<dbReference type="STRING" id="551991.SAMN05192529_1294"/>
<dbReference type="EMBL" id="FNQY01000029">
    <property type="protein sequence ID" value="SEA56785.1"/>
    <property type="molecule type" value="Genomic_DNA"/>
</dbReference>